<dbReference type="GO" id="GO:0005829">
    <property type="term" value="C:cytosol"/>
    <property type="evidence" value="ECO:0007669"/>
    <property type="project" value="TreeGrafter"/>
</dbReference>
<evidence type="ECO:0000256" key="12">
    <source>
        <dbReference type="ARBA" id="ARBA00034808"/>
    </source>
</evidence>
<feature type="compositionally biased region" description="Low complexity" evidence="16">
    <location>
        <begin position="904"/>
        <end position="914"/>
    </location>
</feature>
<keyword evidence="5 15" id="KW-0347">Helicase</keyword>
<comment type="catalytic activity">
    <reaction evidence="11">
        <text>Couples ATP hydrolysis with the unwinding of duplex DNA by translocating in the 3'-5' direction.</text>
        <dbReference type="EC" id="5.6.2.4"/>
    </reaction>
</comment>
<dbReference type="Pfam" id="PF13361">
    <property type="entry name" value="UvrD_C"/>
    <property type="match status" value="1"/>
</dbReference>
<dbReference type="GO" id="GO:0033202">
    <property type="term" value="C:DNA helicase complex"/>
    <property type="evidence" value="ECO:0007669"/>
    <property type="project" value="TreeGrafter"/>
</dbReference>
<dbReference type="InterPro" id="IPR000212">
    <property type="entry name" value="DNA_helicase_UvrD/REP"/>
</dbReference>
<dbReference type="Gene3D" id="3.90.320.10">
    <property type="match status" value="1"/>
</dbReference>
<keyword evidence="7 15" id="KW-0067">ATP-binding</keyword>
<dbReference type="Gene3D" id="1.10.486.10">
    <property type="entry name" value="PCRA, domain 4"/>
    <property type="match status" value="1"/>
</dbReference>
<dbReference type="Gene3D" id="3.40.50.300">
    <property type="entry name" value="P-loop containing nucleotide triphosphate hydrolases"/>
    <property type="match status" value="3"/>
</dbReference>
<evidence type="ECO:0000256" key="6">
    <source>
        <dbReference type="ARBA" id="ARBA00022839"/>
    </source>
</evidence>
<reference evidence="19 20" key="1">
    <citation type="submission" date="2015-02" db="EMBL/GenBank/DDBJ databases">
        <title>Genome sequene of Rhodovulum sulfidophilum DSM 2351.</title>
        <authorList>
            <person name="Nagao N."/>
        </authorList>
    </citation>
    <scope>NUCLEOTIDE SEQUENCE [LARGE SCALE GENOMIC DNA]</scope>
    <source>
        <strain evidence="19 20">DSM 2351</strain>
    </source>
</reference>
<evidence type="ECO:0000256" key="16">
    <source>
        <dbReference type="SAM" id="MobiDB-lite"/>
    </source>
</evidence>
<proteinExistence type="predicted"/>
<dbReference type="EC" id="5.6.2.4" evidence="12"/>
<comment type="catalytic activity">
    <reaction evidence="14">
        <text>ATP + H2O = ADP + phosphate + H(+)</text>
        <dbReference type="Rhea" id="RHEA:13065"/>
        <dbReference type="ChEBI" id="CHEBI:15377"/>
        <dbReference type="ChEBI" id="CHEBI:15378"/>
        <dbReference type="ChEBI" id="CHEBI:30616"/>
        <dbReference type="ChEBI" id="CHEBI:43474"/>
        <dbReference type="ChEBI" id="CHEBI:456216"/>
        <dbReference type="EC" id="5.6.2.4"/>
    </reaction>
</comment>
<dbReference type="PROSITE" id="PS51198">
    <property type="entry name" value="UVRD_HELICASE_ATP_BIND"/>
    <property type="match status" value="1"/>
</dbReference>
<dbReference type="InterPro" id="IPR014151">
    <property type="entry name" value="DNA_helicase_AddA"/>
</dbReference>
<evidence type="ECO:0000259" key="17">
    <source>
        <dbReference type="PROSITE" id="PS51198"/>
    </source>
</evidence>
<keyword evidence="1" id="KW-0540">Nuclease</keyword>
<evidence type="ECO:0000256" key="8">
    <source>
        <dbReference type="ARBA" id="ARBA00023125"/>
    </source>
</evidence>
<protein>
    <recommendedName>
        <fullName evidence="12">DNA 3'-5' helicase</fullName>
        <ecNumber evidence="12">5.6.2.4</ecNumber>
    </recommendedName>
    <alternativeName>
        <fullName evidence="13">DNA 3'-5' helicase II</fullName>
    </alternativeName>
</protein>
<evidence type="ECO:0000259" key="18">
    <source>
        <dbReference type="PROSITE" id="PS51217"/>
    </source>
</evidence>
<evidence type="ECO:0000256" key="15">
    <source>
        <dbReference type="PROSITE-ProRule" id="PRU00560"/>
    </source>
</evidence>
<keyword evidence="8" id="KW-0238">DNA-binding</keyword>
<dbReference type="PROSITE" id="PS51217">
    <property type="entry name" value="UVRD_HELICASE_CTER"/>
    <property type="match status" value="1"/>
</dbReference>
<dbReference type="GO" id="GO:0003677">
    <property type="term" value="F:DNA binding"/>
    <property type="evidence" value="ECO:0007669"/>
    <property type="project" value="UniProtKB-KW"/>
</dbReference>
<keyword evidence="3" id="KW-0227">DNA damage</keyword>
<evidence type="ECO:0000313" key="19">
    <source>
        <dbReference type="EMBL" id="BAQ71184.1"/>
    </source>
</evidence>
<dbReference type="InterPro" id="IPR011335">
    <property type="entry name" value="Restrct_endonuc-II-like"/>
</dbReference>
<dbReference type="InterPro" id="IPR014016">
    <property type="entry name" value="UvrD-like_ATP-bd"/>
</dbReference>
<dbReference type="Proteomes" id="UP000064912">
    <property type="component" value="Chromosome"/>
</dbReference>
<dbReference type="GO" id="GO:0004527">
    <property type="term" value="F:exonuclease activity"/>
    <property type="evidence" value="ECO:0007669"/>
    <property type="project" value="UniProtKB-KW"/>
</dbReference>
<dbReference type="InterPro" id="IPR014017">
    <property type="entry name" value="DNA_helicase_UvrD-like_C"/>
</dbReference>
<evidence type="ECO:0000256" key="5">
    <source>
        <dbReference type="ARBA" id="ARBA00022806"/>
    </source>
</evidence>
<dbReference type="SUPFAM" id="SSF52980">
    <property type="entry name" value="Restriction endonuclease-like"/>
    <property type="match status" value="1"/>
</dbReference>
<dbReference type="EMBL" id="AP014800">
    <property type="protein sequence ID" value="BAQ71184.1"/>
    <property type="molecule type" value="Genomic_DNA"/>
</dbReference>
<evidence type="ECO:0000256" key="14">
    <source>
        <dbReference type="ARBA" id="ARBA00048988"/>
    </source>
</evidence>
<dbReference type="GO" id="GO:0000725">
    <property type="term" value="P:recombinational repair"/>
    <property type="evidence" value="ECO:0007669"/>
    <property type="project" value="TreeGrafter"/>
</dbReference>
<dbReference type="PANTHER" id="PTHR11070:SF2">
    <property type="entry name" value="ATP-DEPENDENT DNA HELICASE SRS2"/>
    <property type="match status" value="1"/>
</dbReference>
<keyword evidence="2 15" id="KW-0547">Nucleotide-binding</keyword>
<sequence>MTRNEASARQIQAADPSGSVWLSANAGSGKTRVLTDRVARLLLAGVPPQRILCLTYTKAAAGEMQNRLFDRLGGWAMLADADLRQALHELGVETAIGEDTLREARRLFARAIEAPGGLKIQTIHSFCAGILRRFPLEAGVSPQFVEMDDRSARRLRAELVDALAEGPEAGRFADLARFHTDAELDALTAEIASHRDRFPATADPGAIWKSFGLSADEDSAVLLRGVFTGAEEGLLSRLKSALTGGGKTDQTAAAKLGALNLGGADRALLLGLEDILLTGSGAKQPFSAKTGSFPTKAVRAALGPDLAPLEDLMVRVETARPRRLALDAAERTLALHRFAEAFLPAYAARKQLQGWLDFDDLILKARDLLTDPGVAQWVLFRLDGGLDHILVDEAQDTSPVQWQVIELLAQEFTAGEGARSGVDRTIFVVGDKKQSIYSFQGADPEGFDRMRALFRDRLENVDRGLLNLTLEYSFRSSEAILGAVDRTFPEGARAGLDREMRHRAFHADLPGRVDIWPVVEDSEAADPGHWADPVDMLGASHHSVRLARQVASEIRAMIDRGETIAVKDGGRRPIHEGDILILVQSRTDLFHEIIRACKAERLEVAGADRLKIGGELAVRDLTALLSFLALPEDDLSLASALRSPLFGWSEDALFRLAAPRKGYLWQALRHADQAGTETVPMLQALLDEADFLRPYDLLERILTRHDGRRRLVARLGQEAEDGIDALLTQALAYETTEVPSLTGFLAWLSSGEVEIKRQLDAAGRRIRVMTVHGAKGLEAPVVILPHTAQRTVTIRDQIYTLEDGLPAWKTGSDARPEALAAAHAARVQREEEERSRLLYVAMTRAEQWLIVAAAGKLAKDGSDWYSRIRRGTEALGPVPRDFGFGEGLRYQRGLWPEDRVLAAPETAPPETALPDWALRDAPRPERPPQPLSPSDLGGAKALPGDPLAPAEAEDVRARGTWMHLLLEHLPGTDPADRPALAHALLTAADPPAPEAAIPALAAEAEALMARPDLAPVFAPGSLAEVPLIAALGQGRLSGTVDRLIVSPTRITAVDFKTNAVVPDRPEDTPEGILRQLGAYAMALAQIYPGHEIDTAILWTRTGALMTIPRELGHAALARAGLA</sequence>
<keyword evidence="10" id="KW-0413">Isomerase</keyword>
<evidence type="ECO:0000256" key="11">
    <source>
        <dbReference type="ARBA" id="ARBA00034617"/>
    </source>
</evidence>
<keyword evidence="6" id="KW-0269">Exonuclease</keyword>
<evidence type="ECO:0000313" key="20">
    <source>
        <dbReference type="Proteomes" id="UP000064912"/>
    </source>
</evidence>
<keyword evidence="4 15" id="KW-0378">Hydrolase</keyword>
<dbReference type="GO" id="GO:0005524">
    <property type="term" value="F:ATP binding"/>
    <property type="evidence" value="ECO:0007669"/>
    <property type="project" value="UniProtKB-UniRule"/>
</dbReference>
<keyword evidence="9" id="KW-0234">DNA repair</keyword>
<feature type="compositionally biased region" description="Basic and acidic residues" evidence="16">
    <location>
        <begin position="917"/>
        <end position="926"/>
    </location>
</feature>
<name>A0A0D6B8W6_RHOSU</name>
<dbReference type="GO" id="GO:0043138">
    <property type="term" value="F:3'-5' DNA helicase activity"/>
    <property type="evidence" value="ECO:0007669"/>
    <property type="project" value="UniProtKB-EC"/>
</dbReference>
<accession>A0A0D6B8W6</accession>
<dbReference type="InterPro" id="IPR038726">
    <property type="entry name" value="PDDEXK_AddAB-type"/>
</dbReference>
<dbReference type="Pfam" id="PF12705">
    <property type="entry name" value="PDDEXK_1"/>
    <property type="match status" value="1"/>
</dbReference>
<dbReference type="PATRIC" id="fig|35806.4.peg.4165"/>
<evidence type="ECO:0000256" key="13">
    <source>
        <dbReference type="ARBA" id="ARBA00034923"/>
    </source>
</evidence>
<dbReference type="eggNOG" id="COG1074">
    <property type="taxonomic scope" value="Bacteria"/>
</dbReference>
<dbReference type="Pfam" id="PF00580">
    <property type="entry name" value="UvrD-helicase"/>
    <property type="match status" value="1"/>
</dbReference>
<evidence type="ECO:0000256" key="10">
    <source>
        <dbReference type="ARBA" id="ARBA00023235"/>
    </source>
</evidence>
<dbReference type="KEGG" id="rsu:NHU_04061"/>
<evidence type="ECO:0000256" key="4">
    <source>
        <dbReference type="ARBA" id="ARBA00022801"/>
    </source>
</evidence>
<dbReference type="PANTHER" id="PTHR11070">
    <property type="entry name" value="UVRD / RECB / PCRA DNA HELICASE FAMILY MEMBER"/>
    <property type="match status" value="1"/>
</dbReference>
<feature type="region of interest" description="Disordered" evidence="16">
    <location>
        <begin position="904"/>
        <end position="947"/>
    </location>
</feature>
<evidence type="ECO:0000256" key="2">
    <source>
        <dbReference type="ARBA" id="ARBA00022741"/>
    </source>
</evidence>
<evidence type="ECO:0000256" key="7">
    <source>
        <dbReference type="ARBA" id="ARBA00022840"/>
    </source>
</evidence>
<dbReference type="InterPro" id="IPR027417">
    <property type="entry name" value="P-loop_NTPase"/>
</dbReference>
<evidence type="ECO:0000256" key="9">
    <source>
        <dbReference type="ARBA" id="ARBA00023204"/>
    </source>
</evidence>
<dbReference type="Gene3D" id="3.30.160.800">
    <property type="match status" value="1"/>
</dbReference>
<dbReference type="SUPFAM" id="SSF52540">
    <property type="entry name" value="P-loop containing nucleoside triphosphate hydrolases"/>
    <property type="match status" value="1"/>
</dbReference>
<evidence type="ECO:0000256" key="1">
    <source>
        <dbReference type="ARBA" id="ARBA00022722"/>
    </source>
</evidence>
<feature type="domain" description="UvrD-like helicase C-terminal" evidence="18">
    <location>
        <begin position="494"/>
        <end position="776"/>
    </location>
</feature>
<feature type="domain" description="UvrD-like helicase ATP-binding" evidence="17">
    <location>
        <begin position="3"/>
        <end position="477"/>
    </location>
</feature>
<dbReference type="InterPro" id="IPR011604">
    <property type="entry name" value="PDDEXK-like_dom_sf"/>
</dbReference>
<gene>
    <name evidence="19" type="ORF">NHU_04061</name>
</gene>
<dbReference type="AlphaFoldDB" id="A0A0D6B8W6"/>
<organism evidence="19 20">
    <name type="scientific">Rhodovulum sulfidophilum</name>
    <name type="common">Rhodobacter sulfidophilus</name>
    <dbReference type="NCBI Taxonomy" id="35806"/>
    <lineage>
        <taxon>Bacteria</taxon>
        <taxon>Pseudomonadati</taxon>
        <taxon>Pseudomonadota</taxon>
        <taxon>Alphaproteobacteria</taxon>
        <taxon>Rhodobacterales</taxon>
        <taxon>Paracoccaceae</taxon>
        <taxon>Rhodovulum</taxon>
    </lineage>
</organism>
<evidence type="ECO:0000256" key="3">
    <source>
        <dbReference type="ARBA" id="ARBA00022763"/>
    </source>
</evidence>
<feature type="binding site" evidence="15">
    <location>
        <begin position="24"/>
        <end position="31"/>
    </location>
    <ligand>
        <name>ATP</name>
        <dbReference type="ChEBI" id="CHEBI:30616"/>
    </ligand>
</feature>
<dbReference type="NCBIfam" id="TIGR02784">
    <property type="entry name" value="addA_alphas"/>
    <property type="match status" value="1"/>
</dbReference>